<reference evidence="3" key="1">
    <citation type="submission" date="2025-08" db="UniProtKB">
        <authorList>
            <consortium name="RefSeq"/>
        </authorList>
    </citation>
    <scope>IDENTIFICATION</scope>
    <source>
        <tissue evidence="3">Adult</tissue>
    </source>
</reference>
<dbReference type="Proteomes" id="UP001652620">
    <property type="component" value="Chromosome 5"/>
</dbReference>
<gene>
    <name evidence="3" type="primary">LOC125778931</name>
</gene>
<dbReference type="RefSeq" id="XP_049314684.1">
    <property type="nucleotide sequence ID" value="XM_049458727.1"/>
</dbReference>
<evidence type="ECO:0000313" key="2">
    <source>
        <dbReference type="Proteomes" id="UP001652620"/>
    </source>
</evidence>
<evidence type="ECO:0000313" key="3">
    <source>
        <dbReference type="RefSeq" id="XP_049314684.1"/>
    </source>
</evidence>
<evidence type="ECO:0000256" key="1">
    <source>
        <dbReference type="SAM" id="Phobius"/>
    </source>
</evidence>
<accession>A0ABM3JZN3</accession>
<name>A0ABM3JZN3_BACDO</name>
<sequence length="367" mass="42799">MTNIVRVNNFISEEINNITKHINQQQISISHYINTFKDTIQNKIKSLDDKVQFLEHTYQIENDISFLRNHIDEIGQIIFSSKIGIIPTDILTKFELELITDFDSYQNIKTAVIFQNNNIIIILLIPQYSPNTLSQIRFEPLPNIANKSIALDTYEVLIDSENNMYETYVKKNLEKNLIKIHNKCLENILKFEEANCNLETIDKINVTEIVPGILVFKHFDVEIEHNCNKQKIKQKGNFLIKFENCYISTLNKTYSNINIKIYETFILPNRITKIKERKNVTELILKLKNLYVKQINHENSIELLMNKNKKRNLISIGTDVIIITIILITIVYIIIKSKQKLNISIEPPQATLAKRGPFLQISTPQMH</sequence>
<keyword evidence="1" id="KW-0472">Membrane</keyword>
<feature type="transmembrane region" description="Helical" evidence="1">
    <location>
        <begin position="313"/>
        <end position="335"/>
    </location>
</feature>
<keyword evidence="1" id="KW-0812">Transmembrane</keyword>
<organism evidence="2 3">
    <name type="scientific">Bactrocera dorsalis</name>
    <name type="common">Oriental fruit fly</name>
    <name type="synonym">Dacus dorsalis</name>
    <dbReference type="NCBI Taxonomy" id="27457"/>
    <lineage>
        <taxon>Eukaryota</taxon>
        <taxon>Metazoa</taxon>
        <taxon>Ecdysozoa</taxon>
        <taxon>Arthropoda</taxon>
        <taxon>Hexapoda</taxon>
        <taxon>Insecta</taxon>
        <taxon>Pterygota</taxon>
        <taxon>Neoptera</taxon>
        <taxon>Endopterygota</taxon>
        <taxon>Diptera</taxon>
        <taxon>Brachycera</taxon>
        <taxon>Muscomorpha</taxon>
        <taxon>Tephritoidea</taxon>
        <taxon>Tephritidae</taxon>
        <taxon>Bactrocera</taxon>
        <taxon>Bactrocera</taxon>
    </lineage>
</organism>
<protein>
    <submittedName>
        <fullName evidence="3">Uncharacterized protein LOC125778931</fullName>
    </submittedName>
</protein>
<keyword evidence="1" id="KW-1133">Transmembrane helix</keyword>
<keyword evidence="2" id="KW-1185">Reference proteome</keyword>
<proteinExistence type="predicted"/>
<dbReference type="GeneID" id="125778931"/>